<accession>A0ACC2PNI9</accession>
<organism evidence="1 2">
    <name type="scientific">Eretmocerus hayati</name>
    <dbReference type="NCBI Taxonomy" id="131215"/>
    <lineage>
        <taxon>Eukaryota</taxon>
        <taxon>Metazoa</taxon>
        <taxon>Ecdysozoa</taxon>
        <taxon>Arthropoda</taxon>
        <taxon>Hexapoda</taxon>
        <taxon>Insecta</taxon>
        <taxon>Pterygota</taxon>
        <taxon>Neoptera</taxon>
        <taxon>Endopterygota</taxon>
        <taxon>Hymenoptera</taxon>
        <taxon>Apocrita</taxon>
        <taxon>Proctotrupomorpha</taxon>
        <taxon>Chalcidoidea</taxon>
        <taxon>Aphelinidae</taxon>
        <taxon>Aphelininae</taxon>
        <taxon>Eretmocerus</taxon>
    </lineage>
</organism>
<reference evidence="1" key="1">
    <citation type="submission" date="2023-04" db="EMBL/GenBank/DDBJ databases">
        <title>A chromosome-level genome assembly of the parasitoid wasp Eretmocerus hayati.</title>
        <authorList>
            <person name="Zhong Y."/>
            <person name="Liu S."/>
            <person name="Liu Y."/>
        </authorList>
    </citation>
    <scope>NUCLEOTIDE SEQUENCE</scope>
    <source>
        <strain evidence="1">ZJU_SS_LIU_2023</strain>
    </source>
</reference>
<keyword evidence="2" id="KW-1185">Reference proteome</keyword>
<name>A0ACC2PNI9_9HYME</name>
<gene>
    <name evidence="1" type="ORF">QAD02_020378</name>
</gene>
<dbReference type="Proteomes" id="UP001239111">
    <property type="component" value="Chromosome 1"/>
</dbReference>
<protein>
    <submittedName>
        <fullName evidence="1">Uncharacterized protein</fullName>
    </submittedName>
</protein>
<sequence length="983" mass="110215">MPLQELLRRIEDLETGLQSVNVNIHILSEEAASTGRLISEQFALNSSTQNIIFDQSQISLRVQEENTKAVERLKALLNSQNQQIETLSKRLRETENLLFSALVKANQTNDAQNEGEEPVRKRVKFLQHNEPTNEPRKVLCVFPKNPGCTPAGKVSPEDSQGPAISGTTPTARSSKRARENLIGAPTQSKKGKTFHSRVNEFGIDLESPARILGPLTWERGNAGRDQGFRDENVSLVDDIHIQETFDAVETTETVERKSGNIDGIEFVRRIENIGPVEEIVGKIVDIEPVEEIVEKIVDIEPVKGIVEKIVNIETVEEIVEKIVDIEPVKGIVEKIVNIEPVEGIVEEIMDVEAVEGIVEEVENIVPVEEVVERFEHVVDGIEFKPARNVESIAECQSGKSHTSLLTKEESGKSHTSLLTEEESGKSHTSLLTEEESGKAEDENENTHTPLLMEEESGTPRNMDRIDYRLGQLEIGSQRSGIATRDVFPIKMNDQLRRRNVEMIHTRRQEASSVKNISSLRDPGYKWQSVDLLSGSEVEVFEPIKRRWSDSRGRCIANTKEEIEEIDCTESSPKIMRTLASIFLIVPIEYSPNQTVTMENENEVDNNEHEEIEIIMVHHIPAAPQQKIEAGEIDKNPDDSDDEEEGARAIQLENRWVPIEAPDNEPRVAEVRPFERLQIEAPDDDAQEIQILYEGPEPARIDGNLADHVQPGNNQIPMPAAMPIREALNRLRDLGPRQPVGEDEGYVSGEEEDFAREPLHEHIREAGPFINAANLINFDVEMMELLHQEGADPRQREEPILIENNHMRNQHPLYIEIHLGEFGNPLPAGLAALERAPAPGLYQAVPPFNPAFVPHGPGAEGLMEALHHGIFRMRPQDADIQVGHAHGAVAISPDKTIWRCHGCVMDHPDAFDGYLGWTVFEEHVLGLTIVLHHIYCVCGRIAFFYGDIDGCRTCLDMLRCHWTITQAGVRLRAQFPPAGIAFDD</sequence>
<proteinExistence type="predicted"/>
<comment type="caution">
    <text evidence="1">The sequence shown here is derived from an EMBL/GenBank/DDBJ whole genome shotgun (WGS) entry which is preliminary data.</text>
</comment>
<dbReference type="EMBL" id="CM056741">
    <property type="protein sequence ID" value="KAJ8684586.1"/>
    <property type="molecule type" value="Genomic_DNA"/>
</dbReference>
<evidence type="ECO:0000313" key="2">
    <source>
        <dbReference type="Proteomes" id="UP001239111"/>
    </source>
</evidence>
<evidence type="ECO:0000313" key="1">
    <source>
        <dbReference type="EMBL" id="KAJ8684586.1"/>
    </source>
</evidence>